<proteinExistence type="predicted"/>
<dbReference type="RefSeq" id="XP_020301232.1">
    <property type="nucleotide sequence ID" value="XM_020448643.1"/>
</dbReference>
<dbReference type="SUPFAM" id="SSF57850">
    <property type="entry name" value="RING/U-box"/>
    <property type="match status" value="1"/>
</dbReference>
<sequence length="158" mass="17558">MEVKIQGSVSNVEKAKMEIKRFLREWLDADISQILILQPPNYQPGTLKALLAQNSYDLHSLEKQFGCGLHLDANIAKRELLFVGKQAQFQELLKMLRSISDSIQSGDSSVTTSGKIGVPECVVCLCAADLENYCLEACGHYACKSCLNMQFVITFQPV</sequence>
<dbReference type="EMBL" id="JH712076">
    <property type="protein sequence ID" value="EFO15461.2"/>
    <property type="molecule type" value="Genomic_DNA"/>
</dbReference>
<protein>
    <submittedName>
        <fullName evidence="1">Uncharacterized protein</fullName>
    </submittedName>
</protein>
<accession>A0A1S0TK73</accession>
<organism evidence="1">
    <name type="scientific">Loa loa</name>
    <name type="common">Eye worm</name>
    <name type="synonym">Filaria loa</name>
    <dbReference type="NCBI Taxonomy" id="7209"/>
    <lineage>
        <taxon>Eukaryota</taxon>
        <taxon>Metazoa</taxon>
        <taxon>Ecdysozoa</taxon>
        <taxon>Nematoda</taxon>
        <taxon>Chromadorea</taxon>
        <taxon>Rhabditida</taxon>
        <taxon>Spirurina</taxon>
        <taxon>Spiruromorpha</taxon>
        <taxon>Filarioidea</taxon>
        <taxon>Onchocercidae</taxon>
        <taxon>Loa</taxon>
    </lineage>
</organism>
<dbReference type="KEGG" id="loa:LOAG_13050"/>
<dbReference type="InParanoid" id="A0A1S0TK73"/>
<dbReference type="GeneID" id="9950518"/>
<gene>
    <name evidence="1" type="ORF">LOAG_13050</name>
</gene>
<name>A0A1S0TK73_LOALO</name>
<dbReference type="AlphaFoldDB" id="A0A1S0TK73"/>
<evidence type="ECO:0000313" key="1">
    <source>
        <dbReference type="EMBL" id="EFO15461.2"/>
    </source>
</evidence>
<dbReference type="CTD" id="9950518"/>
<reference evidence="1" key="1">
    <citation type="submission" date="2012-04" db="EMBL/GenBank/DDBJ databases">
        <title>The Genome Sequence of Loa loa.</title>
        <authorList>
            <consortium name="The Broad Institute Genome Sequencing Platform"/>
            <consortium name="Broad Institute Genome Sequencing Center for Infectious Disease"/>
            <person name="Nutman T.B."/>
            <person name="Fink D.L."/>
            <person name="Russ C."/>
            <person name="Young S."/>
            <person name="Zeng Q."/>
            <person name="Gargeya S."/>
            <person name="Alvarado L."/>
            <person name="Berlin A."/>
            <person name="Chapman S.B."/>
            <person name="Chen Z."/>
            <person name="Freedman E."/>
            <person name="Gellesch M."/>
            <person name="Goldberg J."/>
            <person name="Griggs A."/>
            <person name="Gujja S."/>
            <person name="Heilman E.R."/>
            <person name="Heiman D."/>
            <person name="Howarth C."/>
            <person name="Mehta T."/>
            <person name="Neiman D."/>
            <person name="Pearson M."/>
            <person name="Roberts A."/>
            <person name="Saif S."/>
            <person name="Shea T."/>
            <person name="Shenoy N."/>
            <person name="Sisk P."/>
            <person name="Stolte C."/>
            <person name="Sykes S."/>
            <person name="White J."/>
            <person name="Yandava C."/>
            <person name="Haas B."/>
            <person name="Henn M.R."/>
            <person name="Nusbaum C."/>
            <person name="Birren B."/>
        </authorList>
    </citation>
    <scope>NUCLEOTIDE SEQUENCE [LARGE SCALE GENOMIC DNA]</scope>
</reference>